<proteinExistence type="inferred from homology"/>
<dbReference type="Proteomes" id="UP000325577">
    <property type="component" value="Linkage Group LG21"/>
</dbReference>
<dbReference type="InterPro" id="IPR023393">
    <property type="entry name" value="START-like_dom_sf"/>
</dbReference>
<dbReference type="GO" id="GO:0005634">
    <property type="term" value="C:nucleus"/>
    <property type="evidence" value="ECO:0007669"/>
    <property type="project" value="TreeGrafter"/>
</dbReference>
<gene>
    <name evidence="4" type="ORF">F0562_034877</name>
</gene>
<dbReference type="GO" id="GO:0005737">
    <property type="term" value="C:cytoplasm"/>
    <property type="evidence" value="ECO:0007669"/>
    <property type="project" value="TreeGrafter"/>
</dbReference>
<protein>
    <recommendedName>
        <fullName evidence="3">Bet v I/Major latex protein domain-containing protein</fullName>
    </recommendedName>
</protein>
<dbReference type="OrthoDB" id="1565598at2759"/>
<dbReference type="PANTHER" id="PTHR31213">
    <property type="entry name" value="OS08G0374000 PROTEIN-RELATED"/>
    <property type="match status" value="1"/>
</dbReference>
<evidence type="ECO:0000313" key="4">
    <source>
        <dbReference type="EMBL" id="KAA8527408.1"/>
    </source>
</evidence>
<dbReference type="SUPFAM" id="SSF55961">
    <property type="entry name" value="Bet v1-like"/>
    <property type="match status" value="1"/>
</dbReference>
<accession>A0A5J5ABH2</accession>
<keyword evidence="2" id="KW-0611">Plant defense</keyword>
<dbReference type="GO" id="GO:0006952">
    <property type="term" value="P:defense response"/>
    <property type="evidence" value="ECO:0007669"/>
    <property type="project" value="UniProtKB-KW"/>
</dbReference>
<sequence>MGVTCFSQEFTTPVAPTKMFKALIVDSHNLIPKLVPQSIKSIEFIEGDGGAGSIKQTNFCEGSHYKYLKHKIDALDTEKLVCKYTLIEGDVLGGELESVVYEVKFEASGDGGCVCKMTSEYHTKGAIELKEDDIKAGKDKAFGLYKVIEAHLIAHPDLYA</sequence>
<dbReference type="PRINTS" id="PR00634">
    <property type="entry name" value="BETALLERGEN"/>
</dbReference>
<comment type="similarity">
    <text evidence="1 2">Belongs to the BetVI family.</text>
</comment>
<dbReference type="GO" id="GO:0010427">
    <property type="term" value="F:abscisic acid binding"/>
    <property type="evidence" value="ECO:0007669"/>
    <property type="project" value="InterPro"/>
</dbReference>
<dbReference type="CDD" id="cd07816">
    <property type="entry name" value="Bet_v1-like"/>
    <property type="match status" value="1"/>
</dbReference>
<name>A0A5J5ABH2_9ASTE</name>
<evidence type="ECO:0000256" key="2">
    <source>
        <dbReference type="RuleBase" id="RU000409"/>
    </source>
</evidence>
<organism evidence="4 5">
    <name type="scientific">Nyssa sinensis</name>
    <dbReference type="NCBI Taxonomy" id="561372"/>
    <lineage>
        <taxon>Eukaryota</taxon>
        <taxon>Viridiplantae</taxon>
        <taxon>Streptophyta</taxon>
        <taxon>Embryophyta</taxon>
        <taxon>Tracheophyta</taxon>
        <taxon>Spermatophyta</taxon>
        <taxon>Magnoliopsida</taxon>
        <taxon>eudicotyledons</taxon>
        <taxon>Gunneridae</taxon>
        <taxon>Pentapetalae</taxon>
        <taxon>asterids</taxon>
        <taxon>Cornales</taxon>
        <taxon>Nyssaceae</taxon>
        <taxon>Nyssa</taxon>
    </lineage>
</organism>
<dbReference type="InterPro" id="IPR024949">
    <property type="entry name" value="Bet_v_I_allergen"/>
</dbReference>
<feature type="domain" description="Bet v I/Major latex protein" evidence="3">
    <location>
        <begin position="5"/>
        <end position="155"/>
    </location>
</feature>
<dbReference type="FunFam" id="3.30.530.20:FF:000007">
    <property type="entry name" value="Major pollen allergen Bet v 1-A"/>
    <property type="match status" value="1"/>
</dbReference>
<dbReference type="InterPro" id="IPR050279">
    <property type="entry name" value="Plant_def-hormone_signal"/>
</dbReference>
<evidence type="ECO:0000313" key="5">
    <source>
        <dbReference type="Proteomes" id="UP000325577"/>
    </source>
</evidence>
<dbReference type="GO" id="GO:0009738">
    <property type="term" value="P:abscisic acid-activated signaling pathway"/>
    <property type="evidence" value="ECO:0007669"/>
    <property type="project" value="InterPro"/>
</dbReference>
<dbReference type="InterPro" id="IPR000916">
    <property type="entry name" value="Bet_v_I/MLP"/>
</dbReference>
<dbReference type="AlphaFoldDB" id="A0A5J5ABH2"/>
<dbReference type="GO" id="GO:0038023">
    <property type="term" value="F:signaling receptor activity"/>
    <property type="evidence" value="ECO:0007669"/>
    <property type="project" value="InterPro"/>
</dbReference>
<keyword evidence="2" id="KW-0568">Pathogenesis-related protein</keyword>
<keyword evidence="5" id="KW-1185">Reference proteome</keyword>
<dbReference type="SMART" id="SM01037">
    <property type="entry name" value="Bet_v_1"/>
    <property type="match status" value="1"/>
</dbReference>
<dbReference type="Pfam" id="PF00407">
    <property type="entry name" value="Bet_v_1"/>
    <property type="match status" value="1"/>
</dbReference>
<dbReference type="PROSITE" id="PS00451">
    <property type="entry name" value="PATHOGENESIS_BETVI"/>
    <property type="match status" value="1"/>
</dbReference>
<dbReference type="EMBL" id="CM018045">
    <property type="protein sequence ID" value="KAA8527408.1"/>
    <property type="molecule type" value="Genomic_DNA"/>
</dbReference>
<evidence type="ECO:0000256" key="1">
    <source>
        <dbReference type="ARBA" id="ARBA00009744"/>
    </source>
</evidence>
<dbReference type="PANTHER" id="PTHR31213:SF157">
    <property type="entry name" value="MAJOR ALLERGEN MAL D 1-LIKE"/>
    <property type="match status" value="1"/>
</dbReference>
<reference evidence="4 5" key="1">
    <citation type="submission" date="2019-09" db="EMBL/GenBank/DDBJ databases">
        <title>A chromosome-level genome assembly of the Chinese tupelo Nyssa sinensis.</title>
        <authorList>
            <person name="Yang X."/>
            <person name="Kang M."/>
            <person name="Yang Y."/>
            <person name="Xiong H."/>
            <person name="Wang M."/>
            <person name="Zhang Z."/>
            <person name="Wang Z."/>
            <person name="Wu H."/>
            <person name="Ma T."/>
            <person name="Liu J."/>
            <person name="Xi Z."/>
        </authorList>
    </citation>
    <scope>NUCLEOTIDE SEQUENCE [LARGE SCALE GENOMIC DNA]</scope>
    <source>
        <strain evidence="4">J267</strain>
        <tissue evidence="4">Leaf</tissue>
    </source>
</reference>
<dbReference type="Gene3D" id="3.30.530.20">
    <property type="match status" value="1"/>
</dbReference>
<dbReference type="GO" id="GO:0004864">
    <property type="term" value="F:protein phosphatase inhibitor activity"/>
    <property type="evidence" value="ECO:0007669"/>
    <property type="project" value="InterPro"/>
</dbReference>
<evidence type="ECO:0000259" key="3">
    <source>
        <dbReference type="SMART" id="SM01037"/>
    </source>
</evidence>